<dbReference type="HAMAP" id="MF_00929">
    <property type="entry name" value="Cellobiose_2_epim"/>
    <property type="match status" value="1"/>
</dbReference>
<reference evidence="5" key="2">
    <citation type="journal article" date="2021" name="PeerJ">
        <title>Extensive microbial diversity within the chicken gut microbiome revealed by metagenomics and culture.</title>
        <authorList>
            <person name="Gilroy R."/>
            <person name="Ravi A."/>
            <person name="Getino M."/>
            <person name="Pursley I."/>
            <person name="Horton D.L."/>
            <person name="Alikhan N.F."/>
            <person name="Baker D."/>
            <person name="Gharbi K."/>
            <person name="Hall N."/>
            <person name="Watson M."/>
            <person name="Adriaenssens E.M."/>
            <person name="Foster-Nyarko E."/>
            <person name="Jarju S."/>
            <person name="Secka A."/>
            <person name="Antonio M."/>
            <person name="Oren A."/>
            <person name="Chaudhuri R.R."/>
            <person name="La Ragione R."/>
            <person name="Hildebrand F."/>
            <person name="Pallen M.J."/>
        </authorList>
    </citation>
    <scope>NUCLEOTIDE SEQUENCE</scope>
    <source>
        <strain evidence="5">14700</strain>
    </source>
</reference>
<dbReference type="EC" id="5.1.3.11" evidence="4"/>
<sequence length="385" mass="44467">MLRSMILPFWHSMRDDRNGGFFGYMGPDLSRDDKADKGVILHSRILWFFSEAAMALKTEKEREAAEHAYRFLSEKAIDRGYGGVYWSLTYDGKPSDTSKHAYCQAFAIYALSSYYRLTGDEKALEEAFSIYSLIESKCRDGIGYLENFHRDWTPDPDNSRLSGHGINAYRTMNTLLHIFEAYSGLYQATRSDDVAASMRNILQIYLDKIYSLEKRREEVFFDENYDSLLDITSYGHDIESSWLIEWGTSLLEDENLLSRVSSASSAMAANVYENAYDGRGFVVNEKYGDSVDCTRIWWVEAESIEGFLNEYRKSGDEKYLDAALSIWEYIKEHFADRRSGSEWFWAVGEDDKPVFSYPIADPWKCPYHNGRLCLNLMREGVENGL</sequence>
<gene>
    <name evidence="5" type="ORF">IAA72_05400</name>
</gene>
<comment type="similarity">
    <text evidence="4">Belongs to the cellobiose 2-epimerase family.</text>
</comment>
<reference evidence="5" key="1">
    <citation type="submission" date="2020-10" db="EMBL/GenBank/DDBJ databases">
        <authorList>
            <person name="Gilroy R."/>
        </authorList>
    </citation>
    <scope>NUCLEOTIDE SEQUENCE</scope>
    <source>
        <strain evidence="5">14700</strain>
    </source>
</reference>
<dbReference type="SUPFAM" id="SSF48208">
    <property type="entry name" value="Six-hairpin glycosidases"/>
    <property type="match status" value="1"/>
</dbReference>
<proteinExistence type="inferred from homology"/>
<evidence type="ECO:0000256" key="1">
    <source>
        <dbReference type="ARBA" id="ARBA00001470"/>
    </source>
</evidence>
<evidence type="ECO:0000313" key="6">
    <source>
        <dbReference type="Proteomes" id="UP000810292"/>
    </source>
</evidence>
<evidence type="ECO:0000256" key="3">
    <source>
        <dbReference type="ARBA" id="ARBA00023235"/>
    </source>
</evidence>
<comment type="caution">
    <text evidence="5">The sequence shown here is derived from an EMBL/GenBank/DDBJ whole genome shotgun (WGS) entry which is preliminary data.</text>
</comment>
<protein>
    <recommendedName>
        <fullName evidence="4">Cellobiose 2-epimerase</fullName>
        <shortName evidence="4">CE</shortName>
        <ecNumber evidence="4">5.1.3.11</ecNumber>
    </recommendedName>
</protein>
<dbReference type="InterPro" id="IPR012341">
    <property type="entry name" value="6hp_glycosidase-like_sf"/>
</dbReference>
<name>A0A9D9ND75_9SPIO</name>
<accession>A0A9D9ND75</accession>
<comment type="similarity">
    <text evidence="2">Belongs to the N-acylglucosamine 2-epimerase family.</text>
</comment>
<dbReference type="GO" id="GO:0005975">
    <property type="term" value="P:carbohydrate metabolic process"/>
    <property type="evidence" value="ECO:0007669"/>
    <property type="project" value="InterPro"/>
</dbReference>
<evidence type="ECO:0000256" key="2">
    <source>
        <dbReference type="ARBA" id="ARBA00008558"/>
    </source>
</evidence>
<dbReference type="InterPro" id="IPR008928">
    <property type="entry name" value="6-hairpin_glycosidase_sf"/>
</dbReference>
<dbReference type="Proteomes" id="UP000810292">
    <property type="component" value="Unassembled WGS sequence"/>
</dbReference>
<dbReference type="AlphaFoldDB" id="A0A9D9ND75"/>
<dbReference type="EMBL" id="JADIMF010000083">
    <property type="protein sequence ID" value="MBO8469201.1"/>
    <property type="molecule type" value="Genomic_DNA"/>
</dbReference>
<evidence type="ECO:0000256" key="4">
    <source>
        <dbReference type="HAMAP-Rule" id="MF_00929"/>
    </source>
</evidence>
<organism evidence="5 6">
    <name type="scientific">Candidatus Ornithospirochaeta stercoravium</name>
    <dbReference type="NCBI Taxonomy" id="2840897"/>
    <lineage>
        <taxon>Bacteria</taxon>
        <taxon>Pseudomonadati</taxon>
        <taxon>Spirochaetota</taxon>
        <taxon>Spirochaetia</taxon>
        <taxon>Spirochaetales</taxon>
        <taxon>Spirochaetaceae</taxon>
        <taxon>Spirochaetaceae incertae sedis</taxon>
        <taxon>Candidatus Ornithospirochaeta</taxon>
    </lineage>
</organism>
<dbReference type="Pfam" id="PF07221">
    <property type="entry name" value="GlcNAc_2-epim"/>
    <property type="match status" value="1"/>
</dbReference>
<dbReference type="PANTHER" id="PTHR15108">
    <property type="entry name" value="N-ACYLGLUCOSAMINE-2-EPIMERASE"/>
    <property type="match status" value="1"/>
</dbReference>
<dbReference type="InterPro" id="IPR028584">
    <property type="entry name" value="Cellobiose_2_epim"/>
</dbReference>
<dbReference type="InterPro" id="IPR010819">
    <property type="entry name" value="AGE/CE"/>
</dbReference>
<dbReference type="Gene3D" id="1.50.10.10">
    <property type="match status" value="1"/>
</dbReference>
<comment type="function">
    <text evidence="4">Catalyzes the reversible epimerization of cellobiose to 4-O-beta-D-glucopyranosyl-D-mannose (Glc-Man).</text>
</comment>
<dbReference type="GO" id="GO:0047736">
    <property type="term" value="F:cellobiose epimerase activity"/>
    <property type="evidence" value="ECO:0007669"/>
    <property type="project" value="UniProtKB-UniRule"/>
</dbReference>
<evidence type="ECO:0000313" key="5">
    <source>
        <dbReference type="EMBL" id="MBO8469201.1"/>
    </source>
</evidence>
<comment type="catalytic activity">
    <reaction evidence="1 4">
        <text>D-cellobiose = beta-D-glucosyl-(1-&gt;4)-D-mannopyranose</text>
        <dbReference type="Rhea" id="RHEA:23384"/>
        <dbReference type="ChEBI" id="CHEBI:17057"/>
        <dbReference type="ChEBI" id="CHEBI:47931"/>
        <dbReference type="EC" id="5.1.3.11"/>
    </reaction>
</comment>
<keyword evidence="3 4" id="KW-0413">Isomerase</keyword>